<feature type="compositionally biased region" description="Gly residues" evidence="1">
    <location>
        <begin position="87"/>
        <end position="103"/>
    </location>
</feature>
<name>A0A841FBM4_9ACTN</name>
<feature type="compositionally biased region" description="Basic and acidic residues" evidence="1">
    <location>
        <begin position="159"/>
        <end position="171"/>
    </location>
</feature>
<gene>
    <name evidence="2" type="ORF">HNR73_002535</name>
</gene>
<evidence type="ECO:0000313" key="3">
    <source>
        <dbReference type="Proteomes" id="UP000548476"/>
    </source>
</evidence>
<feature type="region of interest" description="Disordered" evidence="1">
    <location>
        <begin position="51"/>
        <end position="200"/>
    </location>
</feature>
<keyword evidence="3" id="KW-1185">Reference proteome</keyword>
<reference evidence="2 3" key="1">
    <citation type="submission" date="2020-08" db="EMBL/GenBank/DDBJ databases">
        <title>Genomic Encyclopedia of Type Strains, Phase IV (KMG-IV): sequencing the most valuable type-strain genomes for metagenomic binning, comparative biology and taxonomic classification.</title>
        <authorList>
            <person name="Goeker M."/>
        </authorList>
    </citation>
    <scope>NUCLEOTIDE SEQUENCE [LARGE SCALE GENOMIC DNA]</scope>
    <source>
        <strain evidence="2 3">YIM 65646</strain>
    </source>
</reference>
<organism evidence="2 3">
    <name type="scientific">Phytomonospora endophytica</name>
    <dbReference type="NCBI Taxonomy" id="714109"/>
    <lineage>
        <taxon>Bacteria</taxon>
        <taxon>Bacillati</taxon>
        <taxon>Actinomycetota</taxon>
        <taxon>Actinomycetes</taxon>
        <taxon>Micromonosporales</taxon>
        <taxon>Micromonosporaceae</taxon>
        <taxon>Phytomonospora</taxon>
    </lineage>
</organism>
<feature type="compositionally biased region" description="Basic and acidic residues" evidence="1">
    <location>
        <begin position="56"/>
        <end position="73"/>
    </location>
</feature>
<accession>A0A841FBM4</accession>
<dbReference type="EMBL" id="JACHGT010000005">
    <property type="protein sequence ID" value="MBB6034681.1"/>
    <property type="molecule type" value="Genomic_DNA"/>
</dbReference>
<sequence length="200" mass="20471">MAAEAEVSGGGEVGGGVDVAAKAGPQAAEAFGARRAVGGGRAGTEARVEFGAFGGGEHDGPGAEGVGDERARETGGAAEGLGEFTGTQGGQVGGQDGEVGGRVGRAQPGRRVPDRRIEIGTRPLVQGVHSHPRDGFADRGIPGDGDDPRHRAAARGGVRRVEREGEREGLARHGHRRRPEPGLRRRQPLDRDQDGPVGHG</sequence>
<proteinExistence type="predicted"/>
<feature type="compositionally biased region" description="Basic and acidic residues" evidence="1">
    <location>
        <begin position="179"/>
        <end position="194"/>
    </location>
</feature>
<evidence type="ECO:0000313" key="2">
    <source>
        <dbReference type="EMBL" id="MBB6034681.1"/>
    </source>
</evidence>
<protein>
    <submittedName>
        <fullName evidence="2">Uncharacterized protein</fullName>
    </submittedName>
</protein>
<comment type="caution">
    <text evidence="2">The sequence shown here is derived from an EMBL/GenBank/DDBJ whole genome shotgun (WGS) entry which is preliminary data.</text>
</comment>
<dbReference type="Proteomes" id="UP000548476">
    <property type="component" value="Unassembled WGS sequence"/>
</dbReference>
<evidence type="ECO:0000256" key="1">
    <source>
        <dbReference type="SAM" id="MobiDB-lite"/>
    </source>
</evidence>
<dbReference type="AlphaFoldDB" id="A0A841FBM4"/>